<feature type="region of interest" description="Disordered" evidence="2">
    <location>
        <begin position="75"/>
        <end position="109"/>
    </location>
</feature>
<keyword evidence="5" id="KW-1185">Reference proteome</keyword>
<gene>
    <name evidence="4" type="ORF">PoB_003631300</name>
</gene>
<feature type="region of interest" description="Disordered" evidence="2">
    <location>
        <begin position="1"/>
        <end position="48"/>
    </location>
</feature>
<dbReference type="InterPro" id="IPR010625">
    <property type="entry name" value="CHCH"/>
</dbReference>
<name>A0AAV4ATB8_9GAST</name>
<sequence>MPRRGRSAGMSRPAPVAAPPRRMSPAPAPVPAHAPPAQPPAMAQPKQPGLFAQMATTAAGVAVGSAVGHTIGAALTGSGGGHAAQEVAPAAPAAGLPAQAAPAPPAPLTNYDPNANPCKFQLEQFLQCTQTQHDISLCSGFNEALKECKLRYGLQ</sequence>
<comment type="caution">
    <text evidence="4">The sequence shown here is derived from an EMBL/GenBank/DDBJ whole genome shotgun (WGS) entry which is preliminary data.</text>
</comment>
<reference evidence="4 5" key="1">
    <citation type="journal article" date="2021" name="Elife">
        <title>Chloroplast acquisition without the gene transfer in kleptoplastic sea slugs, Plakobranchus ocellatus.</title>
        <authorList>
            <person name="Maeda T."/>
            <person name="Takahashi S."/>
            <person name="Yoshida T."/>
            <person name="Shimamura S."/>
            <person name="Takaki Y."/>
            <person name="Nagai Y."/>
            <person name="Toyoda A."/>
            <person name="Suzuki Y."/>
            <person name="Arimoto A."/>
            <person name="Ishii H."/>
            <person name="Satoh N."/>
            <person name="Nishiyama T."/>
            <person name="Hasebe M."/>
            <person name="Maruyama T."/>
            <person name="Minagawa J."/>
            <person name="Obokata J."/>
            <person name="Shigenobu S."/>
        </authorList>
    </citation>
    <scope>NUCLEOTIDE SEQUENCE [LARGE SCALE GENOMIC DNA]</scope>
</reference>
<evidence type="ECO:0000259" key="3">
    <source>
        <dbReference type="Pfam" id="PF06747"/>
    </source>
</evidence>
<feature type="compositionally biased region" description="Low complexity" evidence="2">
    <location>
        <begin position="10"/>
        <end position="25"/>
    </location>
</feature>
<dbReference type="EMBL" id="BLXT01004129">
    <property type="protein sequence ID" value="GFO09808.1"/>
    <property type="molecule type" value="Genomic_DNA"/>
</dbReference>
<evidence type="ECO:0000256" key="1">
    <source>
        <dbReference type="ARBA" id="ARBA00023157"/>
    </source>
</evidence>
<accession>A0AAV4ATB8</accession>
<evidence type="ECO:0000256" key="2">
    <source>
        <dbReference type="SAM" id="MobiDB-lite"/>
    </source>
</evidence>
<proteinExistence type="predicted"/>
<dbReference type="GO" id="GO:0005739">
    <property type="term" value="C:mitochondrion"/>
    <property type="evidence" value="ECO:0007669"/>
    <property type="project" value="TreeGrafter"/>
</dbReference>
<evidence type="ECO:0000313" key="4">
    <source>
        <dbReference type="EMBL" id="GFO09808.1"/>
    </source>
</evidence>
<dbReference type="PANTHER" id="PTHR13523:SF2">
    <property type="entry name" value="COILED-COIL-HELIX-COILED-COIL-HELIX DOMAIN CONTAINING 2, ISOFORM A-RELATED"/>
    <property type="match status" value="1"/>
</dbReference>
<feature type="compositionally biased region" description="Pro residues" evidence="2">
    <location>
        <begin position="26"/>
        <end position="39"/>
    </location>
</feature>
<dbReference type="PROSITE" id="PS51808">
    <property type="entry name" value="CHCH"/>
    <property type="match status" value="1"/>
</dbReference>
<dbReference type="Pfam" id="PF06747">
    <property type="entry name" value="CHCH"/>
    <property type="match status" value="1"/>
</dbReference>
<dbReference type="GO" id="GO:0007005">
    <property type="term" value="P:mitochondrion organization"/>
    <property type="evidence" value="ECO:0007669"/>
    <property type="project" value="InterPro"/>
</dbReference>
<organism evidence="4 5">
    <name type="scientific">Plakobranchus ocellatus</name>
    <dbReference type="NCBI Taxonomy" id="259542"/>
    <lineage>
        <taxon>Eukaryota</taxon>
        <taxon>Metazoa</taxon>
        <taxon>Spiralia</taxon>
        <taxon>Lophotrochozoa</taxon>
        <taxon>Mollusca</taxon>
        <taxon>Gastropoda</taxon>
        <taxon>Heterobranchia</taxon>
        <taxon>Euthyneura</taxon>
        <taxon>Panpulmonata</taxon>
        <taxon>Sacoglossa</taxon>
        <taxon>Placobranchoidea</taxon>
        <taxon>Plakobranchidae</taxon>
        <taxon>Plakobranchus</taxon>
    </lineage>
</organism>
<dbReference type="AlphaFoldDB" id="A0AAV4ATB8"/>
<keyword evidence="1" id="KW-1015">Disulfide bond</keyword>
<dbReference type="InterPro" id="IPR055304">
    <property type="entry name" value="CHCHD2/10-like"/>
</dbReference>
<evidence type="ECO:0000313" key="5">
    <source>
        <dbReference type="Proteomes" id="UP000735302"/>
    </source>
</evidence>
<dbReference type="GO" id="GO:0005634">
    <property type="term" value="C:nucleus"/>
    <property type="evidence" value="ECO:0007669"/>
    <property type="project" value="TreeGrafter"/>
</dbReference>
<dbReference type="Proteomes" id="UP000735302">
    <property type="component" value="Unassembled WGS sequence"/>
</dbReference>
<feature type="domain" description="CHCH" evidence="3">
    <location>
        <begin position="118"/>
        <end position="150"/>
    </location>
</feature>
<feature type="compositionally biased region" description="Low complexity" evidence="2">
    <location>
        <begin position="83"/>
        <end position="101"/>
    </location>
</feature>
<protein>
    <submittedName>
        <fullName evidence="4">Coiled-coil-helix-coiled-coil-helix domain-containing protein 2, mitochondrial-like protein</fullName>
    </submittedName>
</protein>
<dbReference type="PANTHER" id="PTHR13523">
    <property type="entry name" value="COILED-COIL-HELIX-COILED-COIL-HELIX DOMAIN CONTAINING 2/NUR77"/>
    <property type="match status" value="1"/>
</dbReference>